<feature type="transmembrane region" description="Helical" evidence="9">
    <location>
        <begin position="66"/>
        <end position="85"/>
    </location>
</feature>
<comment type="pathway">
    <text evidence="2">Cell wall biogenesis; lipoteichoic acid biosynthesis.</text>
</comment>
<evidence type="ECO:0000313" key="11">
    <source>
        <dbReference type="EMBL" id="MFC4713042.1"/>
    </source>
</evidence>
<organism evidence="11 12">
    <name type="scientific">Planococcus dechangensis</name>
    <dbReference type="NCBI Taxonomy" id="1176255"/>
    <lineage>
        <taxon>Bacteria</taxon>
        <taxon>Bacillati</taxon>
        <taxon>Bacillota</taxon>
        <taxon>Bacilli</taxon>
        <taxon>Bacillales</taxon>
        <taxon>Caryophanaceae</taxon>
        <taxon>Planococcus</taxon>
    </lineage>
</organism>
<evidence type="ECO:0000256" key="6">
    <source>
        <dbReference type="ARBA" id="ARBA00022989"/>
    </source>
</evidence>
<evidence type="ECO:0000256" key="3">
    <source>
        <dbReference type="ARBA" id="ARBA00009983"/>
    </source>
</evidence>
<evidence type="ECO:0000256" key="7">
    <source>
        <dbReference type="ARBA" id="ARBA00023136"/>
    </source>
</evidence>
<dbReference type="PIRSF" id="PIRSF005091">
    <property type="entry name" value="Mmb_sulf_HI1246"/>
    <property type="match status" value="1"/>
</dbReference>
<protein>
    <submittedName>
        <fullName evidence="11">LTA synthase family protein</fullName>
        <ecNumber evidence="11">2.7.8.-</ecNumber>
    </submittedName>
</protein>
<keyword evidence="12" id="KW-1185">Reference proteome</keyword>
<evidence type="ECO:0000256" key="5">
    <source>
        <dbReference type="ARBA" id="ARBA00022692"/>
    </source>
</evidence>
<comment type="subcellular location">
    <subcellularLocation>
        <location evidence="1">Cell membrane</location>
        <topology evidence="1">Multi-pass membrane protein</topology>
    </subcellularLocation>
</comment>
<dbReference type="PANTHER" id="PTHR47371">
    <property type="entry name" value="LIPOTEICHOIC ACID SYNTHASE"/>
    <property type="match status" value="1"/>
</dbReference>
<comment type="similarity">
    <text evidence="3 8">Belongs to the LTA synthase family.</text>
</comment>
<keyword evidence="5 9" id="KW-0812">Transmembrane</keyword>
<name>A0ABV9MB27_9BACL</name>
<evidence type="ECO:0000256" key="2">
    <source>
        <dbReference type="ARBA" id="ARBA00004936"/>
    </source>
</evidence>
<dbReference type="PANTHER" id="PTHR47371:SF3">
    <property type="entry name" value="PHOSPHOGLYCEROL TRANSFERASE I"/>
    <property type="match status" value="1"/>
</dbReference>
<feature type="transmembrane region" description="Helical" evidence="9">
    <location>
        <begin position="38"/>
        <end position="59"/>
    </location>
</feature>
<dbReference type="CDD" id="cd16015">
    <property type="entry name" value="LTA_synthase"/>
    <property type="match status" value="1"/>
</dbReference>
<evidence type="ECO:0000256" key="8">
    <source>
        <dbReference type="PIRNR" id="PIRNR005091"/>
    </source>
</evidence>
<dbReference type="GO" id="GO:0016740">
    <property type="term" value="F:transferase activity"/>
    <property type="evidence" value="ECO:0007669"/>
    <property type="project" value="UniProtKB-KW"/>
</dbReference>
<comment type="caution">
    <text evidence="11">The sequence shown here is derived from an EMBL/GenBank/DDBJ whole genome shotgun (WGS) entry which is preliminary data.</text>
</comment>
<dbReference type="InterPro" id="IPR000917">
    <property type="entry name" value="Sulfatase_N"/>
</dbReference>
<dbReference type="SUPFAM" id="SSF53649">
    <property type="entry name" value="Alkaline phosphatase-like"/>
    <property type="match status" value="1"/>
</dbReference>
<keyword evidence="7 8" id="KW-0472">Membrane</keyword>
<reference evidence="12" key="1">
    <citation type="journal article" date="2019" name="Int. J. Syst. Evol. Microbiol.">
        <title>The Global Catalogue of Microorganisms (GCM) 10K type strain sequencing project: providing services to taxonomists for standard genome sequencing and annotation.</title>
        <authorList>
            <consortium name="The Broad Institute Genomics Platform"/>
            <consortium name="The Broad Institute Genome Sequencing Center for Infectious Disease"/>
            <person name="Wu L."/>
            <person name="Ma J."/>
        </authorList>
    </citation>
    <scope>NUCLEOTIDE SEQUENCE [LARGE SCALE GENOMIC DNA]</scope>
    <source>
        <strain evidence="12">CGMCC 1.12151</strain>
    </source>
</reference>
<feature type="domain" description="Sulfatase N-terminal" evidence="10">
    <location>
        <begin position="234"/>
        <end position="526"/>
    </location>
</feature>
<evidence type="ECO:0000256" key="9">
    <source>
        <dbReference type="SAM" id="Phobius"/>
    </source>
</evidence>
<dbReference type="InterPro" id="IPR017850">
    <property type="entry name" value="Alkaline_phosphatase_core_sf"/>
</dbReference>
<evidence type="ECO:0000256" key="1">
    <source>
        <dbReference type="ARBA" id="ARBA00004651"/>
    </source>
</evidence>
<keyword evidence="11" id="KW-0808">Transferase</keyword>
<dbReference type="InterPro" id="IPR012160">
    <property type="entry name" value="LtaS-like"/>
</dbReference>
<feature type="transmembrane region" description="Helical" evidence="9">
    <location>
        <begin position="12"/>
        <end position="32"/>
    </location>
</feature>
<dbReference type="Gene3D" id="3.40.720.10">
    <property type="entry name" value="Alkaline Phosphatase, subunit A"/>
    <property type="match status" value="1"/>
</dbReference>
<dbReference type="Proteomes" id="UP001595932">
    <property type="component" value="Unassembled WGS sequence"/>
</dbReference>
<dbReference type="Gene3D" id="3.30.1120.170">
    <property type="match status" value="1"/>
</dbReference>
<gene>
    <name evidence="11" type="ORF">ACFO5U_09235</name>
</gene>
<evidence type="ECO:0000313" key="12">
    <source>
        <dbReference type="Proteomes" id="UP001595932"/>
    </source>
</evidence>
<accession>A0ABV9MB27</accession>
<evidence type="ECO:0000256" key="4">
    <source>
        <dbReference type="ARBA" id="ARBA00022475"/>
    </source>
</evidence>
<dbReference type="Pfam" id="PF00884">
    <property type="entry name" value="Sulfatase"/>
    <property type="match status" value="1"/>
</dbReference>
<dbReference type="RefSeq" id="WP_377278628.1">
    <property type="nucleotide sequence ID" value="NZ_JBHSGL010000005.1"/>
</dbReference>
<dbReference type="InterPro" id="IPR050448">
    <property type="entry name" value="OpgB/LTA_synthase_biosynth"/>
</dbReference>
<dbReference type="EC" id="2.7.8.-" evidence="11"/>
<keyword evidence="4 8" id="KW-1003">Cell membrane</keyword>
<sequence>MIKTNKLNSPLIVLAILSSILLIKLGVFRTLIYGEVSWLRLLFVDFPIWMLLPVLLFVVLRRVSPVVALIYNLIISALMVSIVWYERYFQTVPSYFDLQQGDQAGSVMATVSLLFTPLDLLFFADILIYVALFVFYWNRPLTMKNRKKIGAAAFVLVVISAVTTTVALQKPILDMTLFAKEQGFVQTQIVQAMQQNSASAQMNLLSNEELARLKGNEFVPFAEHERFGIAEDRHLFVIQVESLQNFAINQSIAGQELTPNINALLGDSLYFDRMFQQIGAGNTSDAEWLLHMSLLTRGLDPTVNYLNGTELPSLVDLLNDRDYYTTTYHADELKYWNREELYPALGFDYAYSLNEIPNEDVIHIGPSDRVMFQFAEEEIRQQMAEGKKIYANLMTMTSHTPFTMPEKDEYLELPEAYEGSYTGDYLQSIRYADETIGEFIEFLKAEGIYEESIIVINGDHSGLHGTPMKVSDNNLMSELLGHQYSLKDRFLLPFIITAPGLFESEVNSNFGGQVDMMPTIMNLMGMLPEAPMVGHNMLQYENNLLAVRYYLPGGSYITGDHMYLGQNARYPERYYDFDTMERIEIDKETIDKNQANSLKILDHSDALLSNYLNEDAEEESEEGS</sequence>
<proteinExistence type="inferred from homology"/>
<evidence type="ECO:0000259" key="10">
    <source>
        <dbReference type="Pfam" id="PF00884"/>
    </source>
</evidence>
<feature type="transmembrane region" description="Helical" evidence="9">
    <location>
        <begin position="149"/>
        <end position="168"/>
    </location>
</feature>
<dbReference type="EMBL" id="JBHSGL010000005">
    <property type="protein sequence ID" value="MFC4713042.1"/>
    <property type="molecule type" value="Genomic_DNA"/>
</dbReference>
<keyword evidence="6 9" id="KW-1133">Transmembrane helix</keyword>
<feature type="transmembrane region" description="Helical" evidence="9">
    <location>
        <begin position="120"/>
        <end position="137"/>
    </location>
</feature>